<feature type="signal peptide" evidence="2">
    <location>
        <begin position="1"/>
        <end position="19"/>
    </location>
</feature>
<keyword evidence="1" id="KW-0472">Membrane</keyword>
<comment type="caution">
    <text evidence="3">The sequence shown here is derived from an EMBL/GenBank/DDBJ whole genome shotgun (WGS) entry which is preliminary data.</text>
</comment>
<dbReference type="EMBL" id="CAUOFW020003249">
    <property type="protein sequence ID" value="CAK9158843.1"/>
    <property type="molecule type" value="Genomic_DNA"/>
</dbReference>
<keyword evidence="2" id="KW-0732">Signal</keyword>
<dbReference type="Proteomes" id="UP001642360">
    <property type="component" value="Unassembled WGS sequence"/>
</dbReference>
<evidence type="ECO:0000256" key="2">
    <source>
        <dbReference type="SAM" id="SignalP"/>
    </source>
</evidence>
<sequence length="135" mass="14772">MGLTTLCYCIFCLIFLTAGELQQTLEAFVAIAAVSQFLYLVLLHSGMFNSRYGPAYRSYDYEAPGDIGMAHEPGRSGTAAEYETITNEPARFGIASEYEATGMTHEPDERFDAEYEATGITHEPDSSGTAAVVYK</sequence>
<feature type="chain" id="PRO_5044861508" evidence="2">
    <location>
        <begin position="20"/>
        <end position="135"/>
    </location>
</feature>
<feature type="transmembrane region" description="Helical" evidence="1">
    <location>
        <begin position="28"/>
        <end position="48"/>
    </location>
</feature>
<keyword evidence="1" id="KW-0812">Transmembrane</keyword>
<name>A0ABC8SPM3_9AQUA</name>
<dbReference type="AlphaFoldDB" id="A0ABC8SPM3"/>
<keyword evidence="1" id="KW-1133">Transmembrane helix</keyword>
<gene>
    <name evidence="3" type="ORF">ILEXP_LOCUS27504</name>
</gene>
<reference evidence="3 4" key="1">
    <citation type="submission" date="2024-02" db="EMBL/GenBank/DDBJ databases">
        <authorList>
            <person name="Vignale AGUSTIN F."/>
            <person name="Sosa J E."/>
            <person name="Modenutti C."/>
        </authorList>
    </citation>
    <scope>NUCLEOTIDE SEQUENCE [LARGE SCALE GENOMIC DNA]</scope>
</reference>
<organism evidence="3 4">
    <name type="scientific">Ilex paraguariensis</name>
    <name type="common">yerba mate</name>
    <dbReference type="NCBI Taxonomy" id="185542"/>
    <lineage>
        <taxon>Eukaryota</taxon>
        <taxon>Viridiplantae</taxon>
        <taxon>Streptophyta</taxon>
        <taxon>Embryophyta</taxon>
        <taxon>Tracheophyta</taxon>
        <taxon>Spermatophyta</taxon>
        <taxon>Magnoliopsida</taxon>
        <taxon>eudicotyledons</taxon>
        <taxon>Gunneridae</taxon>
        <taxon>Pentapetalae</taxon>
        <taxon>asterids</taxon>
        <taxon>campanulids</taxon>
        <taxon>Aquifoliales</taxon>
        <taxon>Aquifoliaceae</taxon>
        <taxon>Ilex</taxon>
    </lineage>
</organism>
<proteinExistence type="predicted"/>
<accession>A0ABC8SPM3</accession>
<evidence type="ECO:0000313" key="3">
    <source>
        <dbReference type="EMBL" id="CAK9158843.1"/>
    </source>
</evidence>
<protein>
    <submittedName>
        <fullName evidence="3">Uncharacterized protein</fullName>
    </submittedName>
</protein>
<evidence type="ECO:0000256" key="1">
    <source>
        <dbReference type="SAM" id="Phobius"/>
    </source>
</evidence>
<evidence type="ECO:0000313" key="4">
    <source>
        <dbReference type="Proteomes" id="UP001642360"/>
    </source>
</evidence>
<keyword evidence="4" id="KW-1185">Reference proteome</keyword>